<dbReference type="PROSITE" id="PS50893">
    <property type="entry name" value="ABC_TRANSPORTER_2"/>
    <property type="match status" value="1"/>
</dbReference>
<dbReference type="InterPro" id="IPR027417">
    <property type="entry name" value="P-loop_NTPase"/>
</dbReference>
<evidence type="ECO:0000256" key="6">
    <source>
        <dbReference type="ARBA" id="ARBA00023136"/>
    </source>
</evidence>
<evidence type="ECO:0000256" key="4">
    <source>
        <dbReference type="ARBA" id="ARBA00022840"/>
    </source>
</evidence>
<keyword evidence="4 10" id="KW-0067">ATP-binding</keyword>
<dbReference type="Gene3D" id="1.20.1560.10">
    <property type="entry name" value="ABC transporter type 1, transmembrane domain"/>
    <property type="match status" value="1"/>
</dbReference>
<proteinExistence type="predicted"/>
<feature type="transmembrane region" description="Helical" evidence="7">
    <location>
        <begin position="158"/>
        <end position="181"/>
    </location>
</feature>
<feature type="domain" description="ABC transporter" evidence="8">
    <location>
        <begin position="335"/>
        <end position="600"/>
    </location>
</feature>
<dbReference type="Pfam" id="PF00664">
    <property type="entry name" value="ABC_membrane"/>
    <property type="match status" value="1"/>
</dbReference>
<keyword evidence="5 7" id="KW-1133">Transmembrane helix</keyword>
<evidence type="ECO:0000256" key="3">
    <source>
        <dbReference type="ARBA" id="ARBA00022741"/>
    </source>
</evidence>
<evidence type="ECO:0000259" key="9">
    <source>
        <dbReference type="PROSITE" id="PS50929"/>
    </source>
</evidence>
<comment type="caution">
    <text evidence="10">The sequence shown here is derived from an EMBL/GenBank/DDBJ whole genome shotgun (WGS) entry which is preliminary data.</text>
</comment>
<dbReference type="InterPro" id="IPR036640">
    <property type="entry name" value="ABC1_TM_sf"/>
</dbReference>
<dbReference type="PANTHER" id="PTHR43394">
    <property type="entry name" value="ATP-DEPENDENT PERMEASE MDL1, MITOCHONDRIAL"/>
    <property type="match status" value="1"/>
</dbReference>
<protein>
    <submittedName>
        <fullName evidence="10">ATP-binding cassette subfamily B protein</fullName>
    </submittedName>
</protein>
<evidence type="ECO:0000256" key="1">
    <source>
        <dbReference type="ARBA" id="ARBA00004651"/>
    </source>
</evidence>
<evidence type="ECO:0000313" key="10">
    <source>
        <dbReference type="EMBL" id="MDR6938970.1"/>
    </source>
</evidence>
<feature type="transmembrane region" description="Helical" evidence="7">
    <location>
        <begin position="128"/>
        <end position="152"/>
    </location>
</feature>
<dbReference type="InterPro" id="IPR017871">
    <property type="entry name" value="ABC_transporter-like_CS"/>
</dbReference>
<dbReference type="InterPro" id="IPR003439">
    <property type="entry name" value="ABC_transporter-like_ATP-bd"/>
</dbReference>
<evidence type="ECO:0000256" key="5">
    <source>
        <dbReference type="ARBA" id="ARBA00022989"/>
    </source>
</evidence>
<dbReference type="Gene3D" id="3.40.50.300">
    <property type="entry name" value="P-loop containing nucleotide triphosphate hydrolases"/>
    <property type="match status" value="1"/>
</dbReference>
<feature type="transmembrane region" description="Helical" evidence="7">
    <location>
        <begin position="55"/>
        <end position="79"/>
    </location>
</feature>
<dbReference type="RefSeq" id="WP_309955215.1">
    <property type="nucleotide sequence ID" value="NZ_JAVDUJ010000001.1"/>
</dbReference>
<dbReference type="SUPFAM" id="SSF90123">
    <property type="entry name" value="ABC transporter transmembrane region"/>
    <property type="match status" value="1"/>
</dbReference>
<evidence type="ECO:0000259" key="8">
    <source>
        <dbReference type="PROSITE" id="PS50893"/>
    </source>
</evidence>
<dbReference type="PROSITE" id="PS00211">
    <property type="entry name" value="ABC_TRANSPORTER_1"/>
    <property type="match status" value="1"/>
</dbReference>
<dbReference type="InterPro" id="IPR039421">
    <property type="entry name" value="Type_1_exporter"/>
</dbReference>
<dbReference type="CDD" id="cd18548">
    <property type="entry name" value="ABC_6TM_Tm287_like"/>
    <property type="match status" value="1"/>
</dbReference>
<feature type="transmembrane region" description="Helical" evidence="7">
    <location>
        <begin position="20"/>
        <end position="43"/>
    </location>
</feature>
<dbReference type="SMART" id="SM00382">
    <property type="entry name" value="AAA"/>
    <property type="match status" value="1"/>
</dbReference>
<dbReference type="InterPro" id="IPR011527">
    <property type="entry name" value="ABC1_TM_dom"/>
</dbReference>
<gene>
    <name evidence="10" type="ORF">J2S36_000513</name>
</gene>
<sequence>MTLFRIAKEFLRSQKIPIALLLFFQLMQVVMNLVLPAINARIIDEGIVAKNSTLIWQQGLVMLLVTALQISFMIGAAYYTARIAMELGRDLRRDIFTRVQHFPATEQHHFGAPTLITRTTNDVTQVQMVVMMCFAMLLSTPLMGVGGVVMALSQDVQLSALLLVVVPSLAAIITVVAIKLIPTYEITQSRIDRLNTLLREQLTGVRVIRAFVKQDVNAKKFDKANHALRKIWLKIGWLWAFLFPASMLIIGAASASVVWFGGFRITSGQMQVGTLTAYISYLMMISFSAIMAGMIVMFYPRGEISAKRLAEIRNTIPNIVSPERPQELPAKSLTFTLEHVTLQYPGAEEPVLENLSLQLTPGKTVGVIGATGSGKSSLVKLFPRLIDASAGRVCVNGISVQHLDLAKLRAAIALVPQKAFLFRGNIASNVAGIVMEPDDIDATAEEKAQKQAELMRRIDLQRVETALAAAAATEFVEKLTDGIFSPVESGGQNFSGGQRQRLTIARAIYRCLPDNSGKRAASLLIFDDSFSALDFATDARLRHNLRKYLGDIAVLIIGQRIATIRDADEIIVLEHGKIDARGTHTQLLQKNAIYQEIVQSQLQLEEA</sequence>
<dbReference type="PROSITE" id="PS50929">
    <property type="entry name" value="ABC_TM1F"/>
    <property type="match status" value="1"/>
</dbReference>
<feature type="domain" description="ABC transmembrane type-1" evidence="9">
    <location>
        <begin position="19"/>
        <end position="301"/>
    </location>
</feature>
<feature type="transmembrane region" description="Helical" evidence="7">
    <location>
        <begin position="237"/>
        <end position="259"/>
    </location>
</feature>
<feature type="transmembrane region" description="Helical" evidence="7">
    <location>
        <begin position="279"/>
        <end position="299"/>
    </location>
</feature>
<evidence type="ECO:0000256" key="2">
    <source>
        <dbReference type="ARBA" id="ARBA00022692"/>
    </source>
</evidence>
<dbReference type="Proteomes" id="UP001266099">
    <property type="component" value="Unassembled WGS sequence"/>
</dbReference>
<evidence type="ECO:0000256" key="7">
    <source>
        <dbReference type="SAM" id="Phobius"/>
    </source>
</evidence>
<keyword evidence="6 7" id="KW-0472">Membrane</keyword>
<dbReference type="EMBL" id="JAVDUJ010000001">
    <property type="protein sequence ID" value="MDR6938970.1"/>
    <property type="molecule type" value="Genomic_DNA"/>
</dbReference>
<dbReference type="Pfam" id="PF00005">
    <property type="entry name" value="ABC_tran"/>
    <property type="match status" value="1"/>
</dbReference>
<organism evidence="10 11">
    <name type="scientific">Arcanobacterium hippocoleae</name>
    <dbReference type="NCBI Taxonomy" id="149017"/>
    <lineage>
        <taxon>Bacteria</taxon>
        <taxon>Bacillati</taxon>
        <taxon>Actinomycetota</taxon>
        <taxon>Actinomycetes</taxon>
        <taxon>Actinomycetales</taxon>
        <taxon>Actinomycetaceae</taxon>
        <taxon>Arcanobacterium</taxon>
    </lineage>
</organism>
<keyword evidence="3" id="KW-0547">Nucleotide-binding</keyword>
<name>A0ABU1T275_9ACTO</name>
<dbReference type="InterPro" id="IPR003593">
    <property type="entry name" value="AAA+_ATPase"/>
</dbReference>
<dbReference type="SUPFAM" id="SSF52540">
    <property type="entry name" value="P-loop containing nucleoside triphosphate hydrolases"/>
    <property type="match status" value="1"/>
</dbReference>
<reference evidence="10 11" key="1">
    <citation type="submission" date="2023-07" db="EMBL/GenBank/DDBJ databases">
        <title>Sequencing the genomes of 1000 actinobacteria strains.</title>
        <authorList>
            <person name="Klenk H.-P."/>
        </authorList>
    </citation>
    <scope>NUCLEOTIDE SEQUENCE [LARGE SCALE GENOMIC DNA]</scope>
    <source>
        <strain evidence="10 11">DSM 15539</strain>
    </source>
</reference>
<accession>A0ABU1T275</accession>
<dbReference type="GO" id="GO:0005524">
    <property type="term" value="F:ATP binding"/>
    <property type="evidence" value="ECO:0007669"/>
    <property type="project" value="UniProtKB-KW"/>
</dbReference>
<dbReference type="PANTHER" id="PTHR43394:SF1">
    <property type="entry name" value="ATP-BINDING CASSETTE SUB-FAMILY B MEMBER 10, MITOCHONDRIAL"/>
    <property type="match status" value="1"/>
</dbReference>
<keyword evidence="11" id="KW-1185">Reference proteome</keyword>
<evidence type="ECO:0000313" key="11">
    <source>
        <dbReference type="Proteomes" id="UP001266099"/>
    </source>
</evidence>
<comment type="subcellular location">
    <subcellularLocation>
        <location evidence="1">Cell membrane</location>
        <topology evidence="1">Multi-pass membrane protein</topology>
    </subcellularLocation>
</comment>
<keyword evidence="2 7" id="KW-0812">Transmembrane</keyword>